<feature type="domain" description="AMP-dependent synthetase/ligase" evidence="3">
    <location>
        <begin position="115"/>
        <end position="413"/>
    </location>
</feature>
<keyword evidence="5" id="KW-1185">Reference proteome</keyword>
<comment type="similarity">
    <text evidence="1">Belongs to the ATP-dependent AMP-binding enzyme family.</text>
</comment>
<protein>
    <submittedName>
        <fullName evidence="4">Acetyl-CoA synthetase-like protein</fullName>
    </submittedName>
</protein>
<dbReference type="PANTHER" id="PTHR24096:SF149">
    <property type="entry name" value="AMP-BINDING DOMAIN-CONTAINING PROTEIN-RELATED"/>
    <property type="match status" value="1"/>
</dbReference>
<dbReference type="InterPro" id="IPR000873">
    <property type="entry name" value="AMP-dep_synth/lig_dom"/>
</dbReference>
<dbReference type="Proteomes" id="UP000439903">
    <property type="component" value="Unassembled WGS sequence"/>
</dbReference>
<sequence>MIFKSKYPNIQVPQVGIYQYVTSNPKKISDDKVIYVDGITGKSYNFGEFKHESKKFAADLQEQFGFKQGNVLAIVSPNQVDYPIVLLGTIAAGIINIINNSIIIFNSKLLIKLSTGGKVTVANPKCTAIELSYQLIDSGASVLIVHPECLDVSIEASFDAKIPTSRILLFGDKEIKEYKPYCSILIGDHEIEPVSYTPEEAKSTTAYLLYSSGTTGKPKGIELTHTNIVANLAQLIIAECGLGPHSIITGNSQFCHGYALICTLHASLIRGATAIVHSSSSVETFCELIQSYKINHIYATPPMIRKLVDDPLIQQFDLSSVDKVINATSPLSDKLERKFYEMFKIPIFQIYGLSETSLVLSHPDTIKNEVPGSSGILVPNMKAKILSEDGRELGYNEPGELWIQGPNIMKGYLNNKDASYTDIDKDGFFSTGDIASVDEQGYYFIIERKKELIKYKDFYVAPSELESILLTHDAVSDAALRNSEIRFVDRVKVKPALYYVL</sequence>
<dbReference type="Gene3D" id="2.30.38.10">
    <property type="entry name" value="Luciferase, Domain 3"/>
    <property type="match status" value="1"/>
</dbReference>
<comment type="caution">
    <text evidence="4">The sequence shown here is derived from an EMBL/GenBank/DDBJ whole genome shotgun (WGS) entry which is preliminary data.</text>
</comment>
<evidence type="ECO:0000313" key="5">
    <source>
        <dbReference type="Proteomes" id="UP000439903"/>
    </source>
</evidence>
<reference evidence="4 5" key="1">
    <citation type="journal article" date="2019" name="Environ. Microbiol.">
        <title>At the nexus of three kingdoms: the genome of the mycorrhizal fungus Gigaspora margarita provides insights into plant, endobacterial and fungal interactions.</title>
        <authorList>
            <person name="Venice F."/>
            <person name="Ghignone S."/>
            <person name="Salvioli di Fossalunga A."/>
            <person name="Amselem J."/>
            <person name="Novero M."/>
            <person name="Xianan X."/>
            <person name="Sedzielewska Toro K."/>
            <person name="Morin E."/>
            <person name="Lipzen A."/>
            <person name="Grigoriev I.V."/>
            <person name="Henrissat B."/>
            <person name="Martin F.M."/>
            <person name="Bonfante P."/>
        </authorList>
    </citation>
    <scope>NUCLEOTIDE SEQUENCE [LARGE SCALE GENOMIC DNA]</scope>
    <source>
        <strain evidence="4 5">BEG34</strain>
    </source>
</reference>
<keyword evidence="2" id="KW-0436">Ligase</keyword>
<gene>
    <name evidence="4" type="ORF">F8M41_021006</name>
</gene>
<dbReference type="OrthoDB" id="1898221at2759"/>
<dbReference type="PROSITE" id="PS00455">
    <property type="entry name" value="AMP_BINDING"/>
    <property type="match status" value="1"/>
</dbReference>
<proteinExistence type="inferred from homology"/>
<dbReference type="Pfam" id="PF00501">
    <property type="entry name" value="AMP-binding"/>
    <property type="match status" value="2"/>
</dbReference>
<organism evidence="4 5">
    <name type="scientific">Gigaspora margarita</name>
    <dbReference type="NCBI Taxonomy" id="4874"/>
    <lineage>
        <taxon>Eukaryota</taxon>
        <taxon>Fungi</taxon>
        <taxon>Fungi incertae sedis</taxon>
        <taxon>Mucoromycota</taxon>
        <taxon>Glomeromycotina</taxon>
        <taxon>Glomeromycetes</taxon>
        <taxon>Diversisporales</taxon>
        <taxon>Gigasporaceae</taxon>
        <taxon>Gigaspora</taxon>
    </lineage>
</organism>
<evidence type="ECO:0000256" key="1">
    <source>
        <dbReference type="ARBA" id="ARBA00006432"/>
    </source>
</evidence>
<evidence type="ECO:0000256" key="2">
    <source>
        <dbReference type="ARBA" id="ARBA00022598"/>
    </source>
</evidence>
<accession>A0A8H4EVI7</accession>
<dbReference type="AlphaFoldDB" id="A0A8H4EVI7"/>
<name>A0A8H4EVI7_GIGMA</name>
<evidence type="ECO:0000313" key="4">
    <source>
        <dbReference type="EMBL" id="KAF0561671.1"/>
    </source>
</evidence>
<dbReference type="InterPro" id="IPR020845">
    <property type="entry name" value="AMP-binding_CS"/>
</dbReference>
<dbReference type="PANTHER" id="PTHR24096">
    <property type="entry name" value="LONG-CHAIN-FATTY-ACID--COA LIGASE"/>
    <property type="match status" value="1"/>
</dbReference>
<dbReference type="SUPFAM" id="SSF56801">
    <property type="entry name" value="Acetyl-CoA synthetase-like"/>
    <property type="match status" value="1"/>
</dbReference>
<dbReference type="Gene3D" id="3.40.50.980">
    <property type="match status" value="3"/>
</dbReference>
<dbReference type="GO" id="GO:0016405">
    <property type="term" value="F:CoA-ligase activity"/>
    <property type="evidence" value="ECO:0007669"/>
    <property type="project" value="TreeGrafter"/>
</dbReference>
<feature type="domain" description="AMP-dependent synthetase/ligase" evidence="3">
    <location>
        <begin position="31"/>
        <end position="96"/>
    </location>
</feature>
<evidence type="ECO:0000259" key="3">
    <source>
        <dbReference type="Pfam" id="PF00501"/>
    </source>
</evidence>
<dbReference type="EMBL" id="WTPW01000007">
    <property type="protein sequence ID" value="KAF0561671.1"/>
    <property type="molecule type" value="Genomic_DNA"/>
</dbReference>